<feature type="compositionally biased region" description="Basic and acidic residues" evidence="1">
    <location>
        <begin position="308"/>
        <end position="328"/>
    </location>
</feature>
<reference evidence="3" key="1">
    <citation type="journal article" date="2002" name="Science">
        <title>The draft genome of Ciona intestinalis: insights into chordate and vertebrate origins.</title>
        <authorList>
            <person name="Dehal P."/>
            <person name="Satou Y."/>
            <person name="Campbell R.K."/>
            <person name="Chapman J."/>
            <person name="Degnan B."/>
            <person name="De Tomaso A."/>
            <person name="Davidson B."/>
            <person name="Di Gregorio A."/>
            <person name="Gelpke M."/>
            <person name="Goodstein D.M."/>
            <person name="Harafuji N."/>
            <person name="Hastings K.E."/>
            <person name="Ho I."/>
            <person name="Hotta K."/>
            <person name="Huang W."/>
            <person name="Kawashima T."/>
            <person name="Lemaire P."/>
            <person name="Martinez D."/>
            <person name="Meinertzhagen I.A."/>
            <person name="Necula S."/>
            <person name="Nonaka M."/>
            <person name="Putnam N."/>
            <person name="Rash S."/>
            <person name="Saiga H."/>
            <person name="Satake M."/>
            <person name="Terry A."/>
            <person name="Yamada L."/>
            <person name="Wang H.G."/>
            <person name="Awazu S."/>
            <person name="Azumi K."/>
            <person name="Boore J."/>
            <person name="Branno M."/>
            <person name="Chin-Bow S."/>
            <person name="DeSantis R."/>
            <person name="Doyle S."/>
            <person name="Francino P."/>
            <person name="Keys D.N."/>
            <person name="Haga S."/>
            <person name="Hayashi H."/>
            <person name="Hino K."/>
            <person name="Imai K.S."/>
            <person name="Inaba K."/>
            <person name="Kano S."/>
            <person name="Kobayashi K."/>
            <person name="Kobayashi M."/>
            <person name="Lee B.I."/>
            <person name="Makabe K.W."/>
            <person name="Manohar C."/>
            <person name="Matassi G."/>
            <person name="Medina M."/>
            <person name="Mochizuki Y."/>
            <person name="Mount S."/>
            <person name="Morishita T."/>
            <person name="Miura S."/>
            <person name="Nakayama A."/>
            <person name="Nishizaka S."/>
            <person name="Nomoto H."/>
            <person name="Ohta F."/>
            <person name="Oishi K."/>
            <person name="Rigoutsos I."/>
            <person name="Sano M."/>
            <person name="Sasaki A."/>
            <person name="Sasakura Y."/>
            <person name="Shoguchi E."/>
            <person name="Shin-i T."/>
            <person name="Spagnuolo A."/>
            <person name="Stainier D."/>
            <person name="Suzuki M.M."/>
            <person name="Tassy O."/>
            <person name="Takatori N."/>
            <person name="Tokuoka M."/>
            <person name="Yagi K."/>
            <person name="Yoshizaki F."/>
            <person name="Wada S."/>
            <person name="Zhang C."/>
            <person name="Hyatt P.D."/>
            <person name="Larimer F."/>
            <person name="Detter C."/>
            <person name="Doggett N."/>
            <person name="Glavina T."/>
            <person name="Hawkins T."/>
            <person name="Richardson P."/>
            <person name="Lucas S."/>
            <person name="Kohara Y."/>
            <person name="Levine M."/>
            <person name="Satoh N."/>
            <person name="Rokhsar D.S."/>
        </authorList>
    </citation>
    <scope>NUCLEOTIDE SEQUENCE [LARGE SCALE GENOMIC DNA]</scope>
</reference>
<reference evidence="2" key="2">
    <citation type="journal article" date="2008" name="Genome Biol.">
        <title>Improved genome assembly and evidence-based global gene model set for the chordate Ciona intestinalis: new insight into intron and operon populations.</title>
        <authorList>
            <person name="Satou Y."/>
            <person name="Mineta K."/>
            <person name="Ogasawara M."/>
            <person name="Sasakura Y."/>
            <person name="Shoguchi E."/>
            <person name="Ueno K."/>
            <person name="Yamada L."/>
            <person name="Matsumoto J."/>
            <person name="Wasserscheid J."/>
            <person name="Dewar K."/>
            <person name="Wiley G.B."/>
            <person name="Macmil S.L."/>
            <person name="Roe B.A."/>
            <person name="Zeller R.W."/>
            <person name="Hastings K.E."/>
            <person name="Lemaire P."/>
            <person name="Lindquist E."/>
            <person name="Endo T."/>
            <person name="Hotta K."/>
            <person name="Inaba K."/>
        </authorList>
    </citation>
    <scope>NUCLEOTIDE SEQUENCE [LARGE SCALE GENOMIC DNA]</scope>
    <source>
        <strain evidence="2">wild type</strain>
    </source>
</reference>
<protein>
    <submittedName>
        <fullName evidence="2">Uncharacterized protein</fullName>
    </submittedName>
</protein>
<sequence length="328" mass="37183">MDTLRGNEWGRPAFMTKKIRSERNLHTKDITQTHNKTDKIQQQAGLALSVLKRERAAWHKQEAVYEGMITQLLRQNQLLQTKLNDTVQKLRPCVDQLRQLKRESRKKEEREIKHRDENNREEATKINTKNHNSSDDKSEQEAPESNSNKTGLQTTENIKSNNNKPDNNTGQDTSQVNNNKGPGGKKEPVTTEINNNNNPGDKTEALENSTKVADETERSELSVVQKIKVALGKEIVVKKPLDKAVEHFVKPDLNSTITESNKSILGNEDRTDTNLAEGNMYKEVQDLDTTTIALTASAIMLENTNDTKIQDDNTSQKKHLNKNEVELP</sequence>
<keyword evidence="3" id="KW-1185">Reference proteome</keyword>
<evidence type="ECO:0000256" key="1">
    <source>
        <dbReference type="SAM" id="MobiDB-lite"/>
    </source>
</evidence>
<dbReference type="EMBL" id="EAAA01000490">
    <property type="status" value="NOT_ANNOTATED_CDS"/>
    <property type="molecule type" value="Genomic_DNA"/>
</dbReference>
<reference evidence="2" key="4">
    <citation type="submission" date="2025-09" db="UniProtKB">
        <authorList>
            <consortium name="Ensembl"/>
        </authorList>
    </citation>
    <scope>IDENTIFICATION</scope>
</reference>
<dbReference type="InParanoid" id="F6U1Y5"/>
<feature type="region of interest" description="Disordered" evidence="1">
    <location>
        <begin position="304"/>
        <end position="328"/>
    </location>
</feature>
<dbReference type="HOGENOM" id="CLU_847182_0_0_1"/>
<evidence type="ECO:0000313" key="2">
    <source>
        <dbReference type="Ensembl" id="ENSCINP00000011839.3"/>
    </source>
</evidence>
<feature type="region of interest" description="Disordered" evidence="1">
    <location>
        <begin position="101"/>
        <end position="218"/>
    </location>
</feature>
<dbReference type="Proteomes" id="UP000008144">
    <property type="component" value="Chromosome 10"/>
</dbReference>
<evidence type="ECO:0000313" key="3">
    <source>
        <dbReference type="Proteomes" id="UP000008144"/>
    </source>
</evidence>
<feature type="compositionally biased region" description="Basic and acidic residues" evidence="1">
    <location>
        <begin position="101"/>
        <end position="124"/>
    </location>
</feature>
<proteinExistence type="predicted"/>
<name>F6U1Y5_CIOIN</name>
<feature type="compositionally biased region" description="Polar residues" evidence="1">
    <location>
        <begin position="191"/>
        <end position="211"/>
    </location>
</feature>
<feature type="compositionally biased region" description="Polar residues" evidence="1">
    <location>
        <begin position="143"/>
        <end position="156"/>
    </location>
</feature>
<feature type="compositionally biased region" description="Polar residues" evidence="1">
    <location>
        <begin position="169"/>
        <end position="180"/>
    </location>
</feature>
<feature type="compositionally biased region" description="Low complexity" evidence="1">
    <location>
        <begin position="157"/>
        <end position="168"/>
    </location>
</feature>
<dbReference type="AlphaFoldDB" id="F6U1Y5"/>
<dbReference type="Ensembl" id="ENSCINT00000011839.3">
    <property type="protein sequence ID" value="ENSCINP00000011839.3"/>
    <property type="gene ID" value="ENSCING00000005734.3"/>
</dbReference>
<reference evidence="2" key="3">
    <citation type="submission" date="2025-08" db="UniProtKB">
        <authorList>
            <consortium name="Ensembl"/>
        </authorList>
    </citation>
    <scope>IDENTIFICATION</scope>
</reference>
<accession>F6U1Y5</accession>
<organism evidence="2 3">
    <name type="scientific">Ciona intestinalis</name>
    <name type="common">Transparent sea squirt</name>
    <name type="synonym">Ascidia intestinalis</name>
    <dbReference type="NCBI Taxonomy" id="7719"/>
    <lineage>
        <taxon>Eukaryota</taxon>
        <taxon>Metazoa</taxon>
        <taxon>Chordata</taxon>
        <taxon>Tunicata</taxon>
        <taxon>Ascidiacea</taxon>
        <taxon>Phlebobranchia</taxon>
        <taxon>Cionidae</taxon>
        <taxon>Ciona</taxon>
    </lineage>
</organism>